<reference evidence="2" key="1">
    <citation type="submission" date="2022-11" db="EMBL/GenBank/DDBJ databases">
        <title>Chromosomal genome sequence assembly and mating type (MAT) locus characterization of the leprose asexual lichenized fungus Lepraria neglecta (Nyl.) Erichsen.</title>
        <authorList>
            <person name="Allen J.L."/>
            <person name="Pfeffer B."/>
        </authorList>
    </citation>
    <scope>NUCLEOTIDE SEQUENCE</scope>
    <source>
        <strain evidence="2">Allen 5258</strain>
    </source>
</reference>
<sequence length="162" mass="18283">MLTINSNVQHSSDSAAAQEPEAVTLGRQPSPVATTSLLPARNQPREGAIQGEESQTRRNPHQHQPSPIDCVPVITEAGYTQDLTGTEPGVKKEEEDMEIDMYFTVAEPRVKEEEKEEEQDIDIVLLEMSRRSRTRMGTESINVKHQHAQRSTKFNHRKINLN</sequence>
<dbReference type="Proteomes" id="UP001276659">
    <property type="component" value="Unassembled WGS sequence"/>
</dbReference>
<protein>
    <submittedName>
        <fullName evidence="2">Uncharacterized protein</fullName>
    </submittedName>
</protein>
<comment type="caution">
    <text evidence="2">The sequence shown here is derived from an EMBL/GenBank/DDBJ whole genome shotgun (WGS) entry which is preliminary data.</text>
</comment>
<feature type="compositionally biased region" description="Polar residues" evidence="1">
    <location>
        <begin position="1"/>
        <end position="15"/>
    </location>
</feature>
<organism evidence="2 3">
    <name type="scientific">Lepraria neglecta</name>
    <dbReference type="NCBI Taxonomy" id="209136"/>
    <lineage>
        <taxon>Eukaryota</taxon>
        <taxon>Fungi</taxon>
        <taxon>Dikarya</taxon>
        <taxon>Ascomycota</taxon>
        <taxon>Pezizomycotina</taxon>
        <taxon>Lecanoromycetes</taxon>
        <taxon>OSLEUM clade</taxon>
        <taxon>Lecanoromycetidae</taxon>
        <taxon>Lecanorales</taxon>
        <taxon>Lecanorineae</taxon>
        <taxon>Stereocaulaceae</taxon>
        <taxon>Lepraria</taxon>
    </lineage>
</organism>
<evidence type="ECO:0000313" key="3">
    <source>
        <dbReference type="Proteomes" id="UP001276659"/>
    </source>
</evidence>
<name>A0AAD9YWG7_9LECA</name>
<evidence type="ECO:0000313" key="2">
    <source>
        <dbReference type="EMBL" id="KAK3167251.1"/>
    </source>
</evidence>
<proteinExistence type="predicted"/>
<keyword evidence="3" id="KW-1185">Reference proteome</keyword>
<feature type="region of interest" description="Disordered" evidence="1">
    <location>
        <begin position="1"/>
        <end position="97"/>
    </location>
</feature>
<dbReference type="AlphaFoldDB" id="A0AAD9YWG7"/>
<evidence type="ECO:0000256" key="1">
    <source>
        <dbReference type="SAM" id="MobiDB-lite"/>
    </source>
</evidence>
<dbReference type="EMBL" id="JASNWA010000011">
    <property type="protein sequence ID" value="KAK3167251.1"/>
    <property type="molecule type" value="Genomic_DNA"/>
</dbReference>
<accession>A0AAD9YWG7</accession>
<gene>
    <name evidence="2" type="ORF">OEA41_010377</name>
</gene>